<evidence type="ECO:0000313" key="3">
    <source>
        <dbReference type="EMBL" id="RNF52266.1"/>
    </source>
</evidence>
<dbReference type="Proteomes" id="UP000280507">
    <property type="component" value="Unassembled WGS sequence"/>
</dbReference>
<gene>
    <name evidence="3" type="ORF">EBI00_05020</name>
</gene>
<dbReference type="SUPFAM" id="SSF53474">
    <property type="entry name" value="alpha/beta-Hydrolases"/>
    <property type="match status" value="1"/>
</dbReference>
<proteinExistence type="predicted"/>
<dbReference type="InterPro" id="IPR029058">
    <property type="entry name" value="AB_hydrolase_fold"/>
</dbReference>
<dbReference type="RefSeq" id="WP_123094815.1">
    <property type="nucleotide sequence ID" value="NZ_RIZG01000002.1"/>
</dbReference>
<comment type="caution">
    <text evidence="3">The sequence shown here is derived from an EMBL/GenBank/DDBJ whole genome shotgun (WGS) entry which is preliminary data.</text>
</comment>
<sequence length="283" mass="31659">MRARIETEAFGDASNHAIFMVSGWAMPKEVMRSFALRLGQRFYVVLANLPGISLDEQWISRSRIGPNYDIDALSEQLIDVAPKEAWWIGWSLGGMVSTYVAARRSSQVVGLITFSASPSFIQRDDWAQGMALTDFEAFVHHVEQSPAEGLKRFVMLQAKGAKNERALIKQLQAFLPIQTLNRAALIGGLRLLKSLDVRRELSLLDLPNLHLFGEKDVLVSPHVLPQASPAEVQASLPHNAEQNREINTLQQNLVLSHCAHQPFLEEEEACVRLIENFIDANNP</sequence>
<name>A0A3M8Q863_9GAMM</name>
<dbReference type="AlphaFoldDB" id="A0A3M8Q863"/>
<dbReference type="GO" id="GO:0016020">
    <property type="term" value="C:membrane"/>
    <property type="evidence" value="ECO:0007669"/>
    <property type="project" value="TreeGrafter"/>
</dbReference>
<dbReference type="EMBL" id="RIZG01000002">
    <property type="protein sequence ID" value="RNF52266.1"/>
    <property type="molecule type" value="Genomic_DNA"/>
</dbReference>
<dbReference type="Gene3D" id="3.40.50.1820">
    <property type="entry name" value="alpha/beta hydrolase"/>
    <property type="match status" value="1"/>
</dbReference>
<evidence type="ECO:0000256" key="1">
    <source>
        <dbReference type="ARBA" id="ARBA00022801"/>
    </source>
</evidence>
<reference evidence="3 4" key="1">
    <citation type="journal article" date="2012" name="Int. J. Syst. Evol. Microbiol.">
        <title>Marinomonas hwangdonensis sp. nov., isolated from seawater.</title>
        <authorList>
            <person name="Jung Y.T."/>
            <person name="Oh T.K."/>
            <person name="Yoon J.H."/>
        </authorList>
    </citation>
    <scope>NUCLEOTIDE SEQUENCE [LARGE SCALE GENOMIC DNA]</scope>
    <source>
        <strain evidence="3 4">HDW-15</strain>
    </source>
</reference>
<dbReference type="InterPro" id="IPR000073">
    <property type="entry name" value="AB_hydrolase_1"/>
</dbReference>
<dbReference type="PANTHER" id="PTHR43798">
    <property type="entry name" value="MONOACYLGLYCEROL LIPASE"/>
    <property type="match status" value="1"/>
</dbReference>
<dbReference type="GO" id="GO:0016787">
    <property type="term" value="F:hydrolase activity"/>
    <property type="evidence" value="ECO:0007669"/>
    <property type="project" value="UniProtKB-KW"/>
</dbReference>
<dbReference type="Pfam" id="PF12697">
    <property type="entry name" value="Abhydrolase_6"/>
    <property type="match status" value="1"/>
</dbReference>
<dbReference type="InterPro" id="IPR050266">
    <property type="entry name" value="AB_hydrolase_sf"/>
</dbReference>
<evidence type="ECO:0000313" key="4">
    <source>
        <dbReference type="Proteomes" id="UP000280507"/>
    </source>
</evidence>
<keyword evidence="4" id="KW-1185">Reference proteome</keyword>
<dbReference type="PANTHER" id="PTHR43798:SF31">
    <property type="entry name" value="AB HYDROLASE SUPERFAMILY PROTEIN YCLE"/>
    <property type="match status" value="1"/>
</dbReference>
<evidence type="ECO:0000259" key="2">
    <source>
        <dbReference type="Pfam" id="PF12697"/>
    </source>
</evidence>
<dbReference type="OrthoDB" id="9780744at2"/>
<protein>
    <submittedName>
        <fullName evidence="3">Alpha/beta fold hydrolase</fullName>
    </submittedName>
</protein>
<feature type="domain" description="AB hydrolase-1" evidence="2">
    <location>
        <begin position="19"/>
        <end position="264"/>
    </location>
</feature>
<accession>A0A3M8Q863</accession>
<keyword evidence="1 3" id="KW-0378">Hydrolase</keyword>
<organism evidence="3 4">
    <name type="scientific">Marinomonas hwangdonensis</name>
    <dbReference type="NCBI Taxonomy" id="1053647"/>
    <lineage>
        <taxon>Bacteria</taxon>
        <taxon>Pseudomonadati</taxon>
        <taxon>Pseudomonadota</taxon>
        <taxon>Gammaproteobacteria</taxon>
        <taxon>Oceanospirillales</taxon>
        <taxon>Oceanospirillaceae</taxon>
        <taxon>Marinomonas</taxon>
    </lineage>
</organism>